<feature type="compositionally biased region" description="Basic and acidic residues" evidence="1">
    <location>
        <begin position="189"/>
        <end position="203"/>
    </location>
</feature>
<proteinExistence type="predicted"/>
<feature type="region of interest" description="Disordered" evidence="1">
    <location>
        <begin position="103"/>
        <end position="160"/>
    </location>
</feature>
<accession>A0AAE9IMV6</accession>
<organism evidence="2 3">
    <name type="scientific">Caenorhabditis briggsae</name>
    <dbReference type="NCBI Taxonomy" id="6238"/>
    <lineage>
        <taxon>Eukaryota</taxon>
        <taxon>Metazoa</taxon>
        <taxon>Ecdysozoa</taxon>
        <taxon>Nematoda</taxon>
        <taxon>Chromadorea</taxon>
        <taxon>Rhabditida</taxon>
        <taxon>Rhabditina</taxon>
        <taxon>Rhabditomorpha</taxon>
        <taxon>Rhabditoidea</taxon>
        <taxon>Rhabditidae</taxon>
        <taxon>Peloderinae</taxon>
        <taxon>Caenorhabditis</taxon>
    </lineage>
</organism>
<protein>
    <submittedName>
        <fullName evidence="2">Uncharacterized protein</fullName>
    </submittedName>
</protein>
<dbReference type="Proteomes" id="UP000827892">
    <property type="component" value="Chromosome III"/>
</dbReference>
<gene>
    <name evidence="2" type="ORF">L3Y34_000627</name>
</gene>
<evidence type="ECO:0000313" key="2">
    <source>
        <dbReference type="EMBL" id="ULT99428.1"/>
    </source>
</evidence>
<feature type="region of interest" description="Disordered" evidence="1">
    <location>
        <begin position="181"/>
        <end position="237"/>
    </location>
</feature>
<evidence type="ECO:0000313" key="3">
    <source>
        <dbReference type="Proteomes" id="UP000827892"/>
    </source>
</evidence>
<dbReference type="EMBL" id="CP090893">
    <property type="protein sequence ID" value="ULT99428.1"/>
    <property type="molecule type" value="Genomic_DNA"/>
</dbReference>
<name>A0AAE9IMV6_CAEBR</name>
<dbReference type="AlphaFoldDB" id="A0AAE9IMV6"/>
<feature type="compositionally biased region" description="Polar residues" evidence="1">
    <location>
        <begin position="142"/>
        <end position="151"/>
    </location>
</feature>
<sequence>MHMSQSKKEKEKIEASHGYKFLSLTPMENPLLACFTMTTTMFSELKKKQEEAKAKKNELIFDDLESQTSKLKLAEVETAKKDQSELLKRRKSVHKTINLSEYMSEMETKSSKRRSIKKSDQKPSTMSLNVGSGGIHKEKESVSSQRSNSLESPGLGGGPGQNVGLGIFEAATMMCNIVDITTDSTNKSFKNDKSKTLKSKESKTSLGSASGPFSQMKEAQEMKKKSKNSFDADDEDC</sequence>
<evidence type="ECO:0000256" key="1">
    <source>
        <dbReference type="SAM" id="MobiDB-lite"/>
    </source>
</evidence>
<reference evidence="2 3" key="1">
    <citation type="submission" date="2022-05" db="EMBL/GenBank/DDBJ databases">
        <title>Chromosome-level reference genomes for two strains of Caenorhabditis briggsae: an improved platform for comparative genomics.</title>
        <authorList>
            <person name="Stevens L."/>
            <person name="Andersen E.C."/>
        </authorList>
    </citation>
    <scope>NUCLEOTIDE SEQUENCE [LARGE SCALE GENOMIC DNA]</scope>
    <source>
        <strain evidence="2">QX1410_ONT</strain>
        <tissue evidence="2">Whole-organism</tissue>
    </source>
</reference>